<dbReference type="STRING" id="993692.IV57_GL001586"/>
<evidence type="ECO:0000313" key="2">
    <source>
        <dbReference type="EMBL" id="KRN97744.1"/>
    </source>
</evidence>
<dbReference type="AlphaFoldDB" id="A0A0R2L8H8"/>
<dbReference type="PATRIC" id="fig|993692.3.peg.1610"/>
<keyword evidence="1" id="KW-0812">Transmembrane</keyword>
<proteinExistence type="predicted"/>
<sequence>MGEKFMNFYSYQYLVEHNNEPNFLFIIGMLILAGAMFTTGFLYFKNRSDNKYRDLLIIFALGIILFIGINYNNYEQQLDINNKSNQTLALMRSVAKDKKVSAKKLYSNSSSLTEGMLIKSGKNIYRVSFDNNLNSYTLSDANLISSEKIQLVKK</sequence>
<organism evidence="2 3">
    <name type="scientific">Companilactobacillus kimchiensis</name>
    <dbReference type="NCBI Taxonomy" id="993692"/>
    <lineage>
        <taxon>Bacteria</taxon>
        <taxon>Bacillati</taxon>
        <taxon>Bacillota</taxon>
        <taxon>Bacilli</taxon>
        <taxon>Lactobacillales</taxon>
        <taxon>Lactobacillaceae</taxon>
        <taxon>Companilactobacillus</taxon>
    </lineage>
</organism>
<feature type="transmembrane region" description="Helical" evidence="1">
    <location>
        <begin position="55"/>
        <end position="74"/>
    </location>
</feature>
<comment type="caution">
    <text evidence="2">The sequence shown here is derived from an EMBL/GenBank/DDBJ whole genome shotgun (WGS) entry which is preliminary data.</text>
</comment>
<dbReference type="EMBL" id="JQCF01000031">
    <property type="protein sequence ID" value="KRN97744.1"/>
    <property type="molecule type" value="Genomic_DNA"/>
</dbReference>
<reference evidence="2 3" key="1">
    <citation type="journal article" date="2015" name="Genome Announc.">
        <title>Expanding the biotechnology potential of lactobacilli through comparative genomics of 213 strains and associated genera.</title>
        <authorList>
            <person name="Sun Z."/>
            <person name="Harris H.M."/>
            <person name="McCann A."/>
            <person name="Guo C."/>
            <person name="Argimon S."/>
            <person name="Zhang W."/>
            <person name="Yang X."/>
            <person name="Jeffery I.B."/>
            <person name="Cooney J.C."/>
            <person name="Kagawa T.F."/>
            <person name="Liu W."/>
            <person name="Song Y."/>
            <person name="Salvetti E."/>
            <person name="Wrobel A."/>
            <person name="Rasinkangas P."/>
            <person name="Parkhill J."/>
            <person name="Rea M.C."/>
            <person name="O'Sullivan O."/>
            <person name="Ritari J."/>
            <person name="Douillard F.P."/>
            <person name="Paul Ross R."/>
            <person name="Yang R."/>
            <person name="Briner A.E."/>
            <person name="Felis G.E."/>
            <person name="de Vos W.M."/>
            <person name="Barrangou R."/>
            <person name="Klaenhammer T.R."/>
            <person name="Caufield P.W."/>
            <person name="Cui Y."/>
            <person name="Zhang H."/>
            <person name="O'Toole P.W."/>
        </authorList>
    </citation>
    <scope>NUCLEOTIDE SEQUENCE [LARGE SCALE GENOMIC DNA]</scope>
    <source>
        <strain evidence="2 3">DSM 24716</strain>
    </source>
</reference>
<name>A0A0R2L8H8_9LACO</name>
<evidence type="ECO:0000256" key="1">
    <source>
        <dbReference type="SAM" id="Phobius"/>
    </source>
</evidence>
<feature type="transmembrane region" description="Helical" evidence="1">
    <location>
        <begin position="23"/>
        <end position="43"/>
    </location>
</feature>
<evidence type="ECO:0000313" key="3">
    <source>
        <dbReference type="Proteomes" id="UP000051006"/>
    </source>
</evidence>
<dbReference type="Proteomes" id="UP000051006">
    <property type="component" value="Unassembled WGS sequence"/>
</dbReference>
<dbReference type="InterPro" id="IPR021707">
    <property type="entry name" value="DUF3290"/>
</dbReference>
<keyword evidence="1" id="KW-0472">Membrane</keyword>
<dbReference type="Pfam" id="PF11694">
    <property type="entry name" value="DUF3290"/>
    <property type="match status" value="1"/>
</dbReference>
<evidence type="ECO:0008006" key="4">
    <source>
        <dbReference type="Google" id="ProtNLM"/>
    </source>
</evidence>
<gene>
    <name evidence="2" type="ORF">IV57_GL001586</name>
</gene>
<protein>
    <recommendedName>
        <fullName evidence="4">DUF3290 domain-containing protein</fullName>
    </recommendedName>
</protein>
<keyword evidence="3" id="KW-1185">Reference proteome</keyword>
<keyword evidence="1" id="KW-1133">Transmembrane helix</keyword>
<accession>A0A0R2L8H8</accession>